<dbReference type="EMBL" id="JADIND010000164">
    <property type="protein sequence ID" value="MBO8431209.1"/>
    <property type="molecule type" value="Genomic_DNA"/>
</dbReference>
<reference evidence="2" key="1">
    <citation type="submission" date="2020-10" db="EMBL/GenBank/DDBJ databases">
        <authorList>
            <person name="Gilroy R."/>
        </authorList>
    </citation>
    <scope>NUCLEOTIDE SEQUENCE</scope>
    <source>
        <strain evidence="2">10192</strain>
    </source>
</reference>
<dbReference type="PROSITE" id="PS51832">
    <property type="entry name" value="HD_GYP"/>
    <property type="match status" value="1"/>
</dbReference>
<dbReference type="AlphaFoldDB" id="A0A9D9H018"/>
<reference evidence="2" key="2">
    <citation type="journal article" date="2021" name="PeerJ">
        <title>Extensive microbial diversity within the chicken gut microbiome revealed by metagenomics and culture.</title>
        <authorList>
            <person name="Gilroy R."/>
            <person name="Ravi A."/>
            <person name="Getino M."/>
            <person name="Pursley I."/>
            <person name="Horton D.L."/>
            <person name="Alikhan N.F."/>
            <person name="Baker D."/>
            <person name="Gharbi K."/>
            <person name="Hall N."/>
            <person name="Watson M."/>
            <person name="Adriaenssens E.M."/>
            <person name="Foster-Nyarko E."/>
            <person name="Jarju S."/>
            <person name="Secka A."/>
            <person name="Antonio M."/>
            <person name="Oren A."/>
            <person name="Chaudhuri R.R."/>
            <person name="La Ragione R."/>
            <person name="Hildebrand F."/>
            <person name="Pallen M.J."/>
        </authorList>
    </citation>
    <scope>NUCLEOTIDE SEQUENCE</scope>
    <source>
        <strain evidence="2">10192</strain>
    </source>
</reference>
<dbReference type="Gene3D" id="1.10.3210.10">
    <property type="entry name" value="Hypothetical protein af1432"/>
    <property type="match status" value="1"/>
</dbReference>
<protein>
    <submittedName>
        <fullName evidence="2">HD domain-containing protein</fullName>
    </submittedName>
</protein>
<dbReference type="PANTHER" id="PTHR45228:SF4">
    <property type="entry name" value="LIPOPROTEIN"/>
    <property type="match status" value="1"/>
</dbReference>
<feature type="domain" description="HD-GYP" evidence="1">
    <location>
        <begin position="245"/>
        <end position="429"/>
    </location>
</feature>
<evidence type="ECO:0000313" key="3">
    <source>
        <dbReference type="Proteomes" id="UP000823632"/>
    </source>
</evidence>
<dbReference type="Pfam" id="PF13487">
    <property type="entry name" value="HD_5"/>
    <property type="match status" value="1"/>
</dbReference>
<evidence type="ECO:0000313" key="2">
    <source>
        <dbReference type="EMBL" id="MBO8431209.1"/>
    </source>
</evidence>
<sequence>MKDKDVKSGVSLFGQSEEYLLDNDPIEEIFALNLGDFISEHLISEDLAKKISSNVKDKKEGLKNQLTELISIYSLKNTLCVLNFETKEDYAIYTSIAHSIKQMLEVENCNIYFSYEYAKVIDSEEHDLVLVGSSLKNLKHKGYNLDDNSIVSAAFNERDTITKDNVTAVSMHSNSRNVGVIAVESKREIPPRYISLVESIASLFATSMTLQSEIDYSEKILNDAHSNAGDFQHVRAELTALIGDLCDYQQNFVVQLAHAVDTKGHYTVSHSQNTANLARQICKAMGLNEKTTDLIYYAGLLQNIGKIMLPEEIFAANGKLSPEDLKKIQNHSNIGVNLLMNINFLSEVVPYINYQKERVDGSGEPEGLKGQSIPLGSRIIAVADAYSAMTSDRPFRKAMTKEKALSIIKEEAGKKWDADVVNALCETQK</sequence>
<dbReference type="InterPro" id="IPR003607">
    <property type="entry name" value="HD/PDEase_dom"/>
</dbReference>
<dbReference type="PANTHER" id="PTHR45228">
    <property type="entry name" value="CYCLIC DI-GMP PHOSPHODIESTERASE TM_0186-RELATED"/>
    <property type="match status" value="1"/>
</dbReference>
<dbReference type="InterPro" id="IPR052020">
    <property type="entry name" value="Cyclic_di-GMP/3'3'-cGAMP_PDE"/>
</dbReference>
<dbReference type="CDD" id="cd00077">
    <property type="entry name" value="HDc"/>
    <property type="match status" value="1"/>
</dbReference>
<dbReference type="InterPro" id="IPR037522">
    <property type="entry name" value="HD_GYP_dom"/>
</dbReference>
<accession>A0A9D9H018</accession>
<dbReference type="SMART" id="SM00471">
    <property type="entry name" value="HDc"/>
    <property type="match status" value="1"/>
</dbReference>
<name>A0A9D9H018_9BACT</name>
<gene>
    <name evidence="2" type="ORF">IAC76_07460</name>
</gene>
<evidence type="ECO:0000259" key="1">
    <source>
        <dbReference type="PROSITE" id="PS51832"/>
    </source>
</evidence>
<organism evidence="2 3">
    <name type="scientific">Candidatus Scatousia excrementipullorum</name>
    <dbReference type="NCBI Taxonomy" id="2840936"/>
    <lineage>
        <taxon>Bacteria</taxon>
        <taxon>Candidatus Scatousia</taxon>
    </lineage>
</organism>
<comment type="caution">
    <text evidence="2">The sequence shown here is derived from an EMBL/GenBank/DDBJ whole genome shotgun (WGS) entry which is preliminary data.</text>
</comment>
<proteinExistence type="predicted"/>
<dbReference type="SUPFAM" id="SSF109604">
    <property type="entry name" value="HD-domain/PDEase-like"/>
    <property type="match status" value="1"/>
</dbReference>
<dbReference type="Proteomes" id="UP000823632">
    <property type="component" value="Unassembled WGS sequence"/>
</dbReference>